<proteinExistence type="predicted"/>
<feature type="compositionally biased region" description="Polar residues" evidence="1">
    <location>
        <begin position="348"/>
        <end position="361"/>
    </location>
</feature>
<feature type="region of interest" description="Disordered" evidence="1">
    <location>
        <begin position="382"/>
        <end position="444"/>
    </location>
</feature>
<sequence>MSSELSLPSSGYSADVPIFPLATHPTLETIKVISSYLSHLTATNDSSPVKGDLTRFHARTIPTIDILAYLQRILKYAPCGNEVFLAVLVYFERIAKRAEFTMSKKRKKKVLMINSYNVHRLLITGVMIASKLFSDVFFLNSHYAKVGGLPVQELNQLEIEFLIFTDFNLHITVEQLQETGNRLLRHSSTIRSVSESFQNRLVIRDDSDVGSRQSGRSGLGGSDRLGLGGSQPHSGSSVGRGGAENGSGGTSLGRLSSGVGGGSGPVYGHGSRDHVVFNSPGQHEHNRLGASSSYTFTDIPQPPYYSSPAVGPHHTAYLPSQPQPPHSHDQVQTGSFGYAPSPPHHQSKSGTGPDSNFSSYSAPGGIYGLSTTPQVIPVAHQHTRYHTPPPSNPSDRKSSWVESPPTRSNNAAMPSPVPSPAENDRRGSQCTVYSSRVMDNEFRY</sequence>
<evidence type="ECO:0000313" key="2">
    <source>
        <dbReference type="EMBL" id="KXS12055.1"/>
    </source>
</evidence>
<protein>
    <submittedName>
        <fullName evidence="2">Cyclin-domain-containing protein</fullName>
    </submittedName>
</protein>
<keyword evidence="3" id="KW-1185">Reference proteome</keyword>
<dbReference type="InterPro" id="IPR013922">
    <property type="entry name" value="Cyclin_PHO80-like"/>
</dbReference>
<organism evidence="2 3">
    <name type="scientific">Gonapodya prolifera (strain JEL478)</name>
    <name type="common">Monoblepharis prolifera</name>
    <dbReference type="NCBI Taxonomy" id="1344416"/>
    <lineage>
        <taxon>Eukaryota</taxon>
        <taxon>Fungi</taxon>
        <taxon>Fungi incertae sedis</taxon>
        <taxon>Chytridiomycota</taxon>
        <taxon>Chytridiomycota incertae sedis</taxon>
        <taxon>Monoblepharidomycetes</taxon>
        <taxon>Monoblepharidales</taxon>
        <taxon>Gonapodyaceae</taxon>
        <taxon>Gonapodya</taxon>
    </lineage>
</organism>
<name>A0A139A6I2_GONPJ</name>
<gene>
    <name evidence="2" type="ORF">M427DRAFT_114430</name>
</gene>
<accession>A0A139A6I2</accession>
<evidence type="ECO:0000256" key="1">
    <source>
        <dbReference type="SAM" id="MobiDB-lite"/>
    </source>
</evidence>
<dbReference type="STRING" id="1344416.A0A139A6I2"/>
<dbReference type="EMBL" id="KQ965792">
    <property type="protein sequence ID" value="KXS12055.1"/>
    <property type="molecule type" value="Genomic_DNA"/>
</dbReference>
<dbReference type="GO" id="GO:0016538">
    <property type="term" value="F:cyclin-dependent protein serine/threonine kinase regulator activity"/>
    <property type="evidence" value="ECO:0007669"/>
    <property type="project" value="TreeGrafter"/>
</dbReference>
<dbReference type="AlphaFoldDB" id="A0A139A6I2"/>
<reference evidence="2 3" key="1">
    <citation type="journal article" date="2015" name="Genome Biol. Evol.">
        <title>Phylogenomic analyses indicate that early fungi evolved digesting cell walls of algal ancestors of land plants.</title>
        <authorList>
            <person name="Chang Y."/>
            <person name="Wang S."/>
            <person name="Sekimoto S."/>
            <person name="Aerts A.L."/>
            <person name="Choi C."/>
            <person name="Clum A."/>
            <person name="LaButti K.M."/>
            <person name="Lindquist E.A."/>
            <person name="Yee Ngan C."/>
            <person name="Ohm R.A."/>
            <person name="Salamov A.A."/>
            <person name="Grigoriev I.V."/>
            <person name="Spatafora J.W."/>
            <person name="Berbee M.L."/>
        </authorList>
    </citation>
    <scope>NUCLEOTIDE SEQUENCE [LARGE SCALE GENOMIC DNA]</scope>
    <source>
        <strain evidence="2 3">JEL478</strain>
    </source>
</reference>
<feature type="compositionally biased region" description="Polar residues" evidence="1">
    <location>
        <begin position="289"/>
        <end position="298"/>
    </location>
</feature>
<feature type="compositionally biased region" description="Gly residues" evidence="1">
    <location>
        <begin position="217"/>
        <end position="229"/>
    </location>
</feature>
<feature type="compositionally biased region" description="Gly residues" evidence="1">
    <location>
        <begin position="238"/>
        <end position="251"/>
    </location>
</feature>
<dbReference type="OrthoDB" id="1060854at2759"/>
<dbReference type="PANTHER" id="PTHR15615:SF94">
    <property type="entry name" value="PHO85 CYCLIN-6-RELATED"/>
    <property type="match status" value="1"/>
</dbReference>
<dbReference type="Proteomes" id="UP000070544">
    <property type="component" value="Unassembled WGS sequence"/>
</dbReference>
<feature type="compositionally biased region" description="Gly residues" evidence="1">
    <location>
        <begin position="258"/>
        <end position="267"/>
    </location>
</feature>
<dbReference type="GO" id="GO:0005634">
    <property type="term" value="C:nucleus"/>
    <property type="evidence" value="ECO:0007669"/>
    <property type="project" value="TreeGrafter"/>
</dbReference>
<dbReference type="Pfam" id="PF08613">
    <property type="entry name" value="Cyclin"/>
    <property type="match status" value="1"/>
</dbReference>
<evidence type="ECO:0000313" key="3">
    <source>
        <dbReference type="Proteomes" id="UP000070544"/>
    </source>
</evidence>
<dbReference type="PANTHER" id="PTHR15615">
    <property type="match status" value="1"/>
</dbReference>
<dbReference type="GO" id="GO:0000307">
    <property type="term" value="C:cyclin-dependent protein kinase holoenzyme complex"/>
    <property type="evidence" value="ECO:0007669"/>
    <property type="project" value="TreeGrafter"/>
</dbReference>
<dbReference type="GO" id="GO:0019901">
    <property type="term" value="F:protein kinase binding"/>
    <property type="evidence" value="ECO:0007669"/>
    <property type="project" value="InterPro"/>
</dbReference>
<dbReference type="CDD" id="cd20558">
    <property type="entry name" value="CYCLIN_ScPCL7-like"/>
    <property type="match status" value="1"/>
</dbReference>
<feature type="region of interest" description="Disordered" evidence="1">
    <location>
        <begin position="204"/>
        <end position="365"/>
    </location>
</feature>
<dbReference type="Gene3D" id="1.10.472.10">
    <property type="entry name" value="Cyclin-like"/>
    <property type="match status" value="1"/>
</dbReference>